<evidence type="ECO:0000313" key="2">
    <source>
        <dbReference type="EMBL" id="AWB21414.1"/>
    </source>
</evidence>
<sequence>MFQTLIDNPALAAKAVADTQHLPPDAEGLRAHAADFPATVAPQLAAMAEAVGAFARTATETTQALKPQIDAWSAGQGQAREAIVSGISHLVERLSGAMASNQAAFATLARYRDQVLVDQRLVAQISRDLAARIAALLAQLDHARDEAETQRKRLDILRMIPIPLPWIVAEIANLIKSGHTLEQELSQLQQQQAELQGQAAATAGGMNAVQGFAGQLDILENATQNLITFTSTAQGNMMQMMQALTGGAGSTVPAVVAAYVATLAAEAGSIQHYLSDG</sequence>
<reference evidence="2 3" key="1">
    <citation type="submission" date="2018-04" db="EMBL/GenBank/DDBJ databases">
        <title>Methylobacterium sp. PR1016A genome.</title>
        <authorList>
            <person name="Park W."/>
        </authorList>
    </citation>
    <scope>NUCLEOTIDE SEQUENCE [LARGE SCALE GENOMIC DNA]</scope>
    <source>
        <strain evidence="2 3">PR1016A</strain>
    </source>
</reference>
<keyword evidence="3" id="KW-1185">Reference proteome</keyword>
<evidence type="ECO:0000256" key="1">
    <source>
        <dbReference type="SAM" id="Coils"/>
    </source>
</evidence>
<dbReference type="EMBL" id="CP028843">
    <property type="protein sequence ID" value="AWB21414.1"/>
    <property type="molecule type" value="Genomic_DNA"/>
</dbReference>
<keyword evidence="1" id="KW-0175">Coiled coil</keyword>
<dbReference type="AlphaFoldDB" id="A0A2R4WIP0"/>
<dbReference type="KEGG" id="mee:DA075_11195"/>
<feature type="coiled-coil region" evidence="1">
    <location>
        <begin position="126"/>
        <end position="201"/>
    </location>
</feature>
<protein>
    <submittedName>
        <fullName evidence="2">Uncharacterized protein</fullName>
    </submittedName>
</protein>
<evidence type="ECO:0000313" key="3">
    <source>
        <dbReference type="Proteomes" id="UP000244755"/>
    </source>
</evidence>
<dbReference type="Gene3D" id="1.20.1170.10">
    <property type="match status" value="1"/>
</dbReference>
<gene>
    <name evidence="2" type="ORF">DA075_11195</name>
</gene>
<dbReference type="Proteomes" id="UP000244755">
    <property type="component" value="Chromosome 1"/>
</dbReference>
<dbReference type="RefSeq" id="WP_099953288.1">
    <property type="nucleotide sequence ID" value="NZ_CP028843.1"/>
</dbReference>
<dbReference type="OrthoDB" id="9987921at2"/>
<accession>A0A2R4WIP0</accession>
<name>A0A2R4WIP0_9HYPH</name>
<organism evidence="2 3">
    <name type="scientific">Methylobacterium currus</name>
    <dbReference type="NCBI Taxonomy" id="2051553"/>
    <lineage>
        <taxon>Bacteria</taxon>
        <taxon>Pseudomonadati</taxon>
        <taxon>Pseudomonadota</taxon>
        <taxon>Alphaproteobacteria</taxon>
        <taxon>Hyphomicrobiales</taxon>
        <taxon>Methylobacteriaceae</taxon>
        <taxon>Methylobacterium</taxon>
    </lineage>
</organism>
<dbReference type="SUPFAM" id="SSF58100">
    <property type="entry name" value="Bacterial hemolysins"/>
    <property type="match status" value="1"/>
</dbReference>
<proteinExistence type="predicted"/>